<dbReference type="Proteomes" id="UP000239757">
    <property type="component" value="Unassembled WGS sequence"/>
</dbReference>
<dbReference type="EMBL" id="KZ668916">
    <property type="protein sequence ID" value="PPR86639.1"/>
    <property type="molecule type" value="Genomic_DNA"/>
</dbReference>
<reference evidence="2 3" key="1">
    <citation type="submission" date="2015-01" db="EMBL/GenBank/DDBJ databases">
        <title>Genome of allotetraploid Gossypium barbadense reveals genomic plasticity and fiber elongation in cotton evolution.</title>
        <authorList>
            <person name="Chen X."/>
            <person name="Liu X."/>
            <person name="Zhao B."/>
            <person name="Zheng H."/>
            <person name="Hu Y."/>
            <person name="Lu G."/>
            <person name="Yang C."/>
            <person name="Chen J."/>
            <person name="Shan C."/>
            <person name="Zhang L."/>
            <person name="Zhou Y."/>
            <person name="Wang L."/>
            <person name="Guo W."/>
            <person name="Bai Y."/>
            <person name="Ruan J."/>
            <person name="Shangguan X."/>
            <person name="Mao Y."/>
            <person name="Jiang J."/>
            <person name="Zhu Y."/>
            <person name="Lei J."/>
            <person name="Kang H."/>
            <person name="Chen S."/>
            <person name="He X."/>
            <person name="Wang R."/>
            <person name="Wang Y."/>
            <person name="Chen J."/>
            <person name="Wang L."/>
            <person name="Yu S."/>
            <person name="Wang B."/>
            <person name="Wei J."/>
            <person name="Song S."/>
            <person name="Lu X."/>
            <person name="Gao Z."/>
            <person name="Gu W."/>
            <person name="Deng X."/>
            <person name="Ma D."/>
            <person name="Wang S."/>
            <person name="Liang W."/>
            <person name="Fang L."/>
            <person name="Cai C."/>
            <person name="Zhu X."/>
            <person name="Zhou B."/>
            <person name="Zhang Y."/>
            <person name="Chen Z."/>
            <person name="Xu S."/>
            <person name="Zhu R."/>
            <person name="Wang S."/>
            <person name="Zhang T."/>
            <person name="Zhao G."/>
        </authorList>
    </citation>
    <scope>NUCLEOTIDE SEQUENCE [LARGE SCALE GENOMIC DNA]</scope>
    <source>
        <strain evidence="3">cv. Xinhai21</strain>
        <tissue evidence="2">Leaf</tissue>
    </source>
</reference>
<dbReference type="AlphaFoldDB" id="A0A2P5W6D8"/>
<name>A0A2P5W6D8_GOSBA</name>
<dbReference type="OrthoDB" id="1930727at2759"/>
<evidence type="ECO:0000313" key="3">
    <source>
        <dbReference type="Proteomes" id="UP000239757"/>
    </source>
</evidence>
<dbReference type="PANTHER" id="PTHR37187:SF19">
    <property type="entry name" value="(RAPE) HYPOTHETICAL PROTEIN"/>
    <property type="match status" value="1"/>
</dbReference>
<gene>
    <name evidence="2" type="ORF">GOBAR_AA34055</name>
</gene>
<feature type="region of interest" description="Disordered" evidence="1">
    <location>
        <begin position="117"/>
        <end position="141"/>
    </location>
</feature>
<feature type="compositionally biased region" description="Basic and acidic residues" evidence="1">
    <location>
        <begin position="82"/>
        <end position="100"/>
    </location>
</feature>
<evidence type="ECO:0000313" key="2">
    <source>
        <dbReference type="EMBL" id="PPR86639.1"/>
    </source>
</evidence>
<organism evidence="2 3">
    <name type="scientific">Gossypium barbadense</name>
    <name type="common">Sea Island cotton</name>
    <name type="synonym">Hibiscus barbadensis</name>
    <dbReference type="NCBI Taxonomy" id="3634"/>
    <lineage>
        <taxon>Eukaryota</taxon>
        <taxon>Viridiplantae</taxon>
        <taxon>Streptophyta</taxon>
        <taxon>Embryophyta</taxon>
        <taxon>Tracheophyta</taxon>
        <taxon>Spermatophyta</taxon>
        <taxon>Magnoliopsida</taxon>
        <taxon>eudicotyledons</taxon>
        <taxon>Gunneridae</taxon>
        <taxon>Pentapetalae</taxon>
        <taxon>rosids</taxon>
        <taxon>malvids</taxon>
        <taxon>Malvales</taxon>
        <taxon>Malvaceae</taxon>
        <taxon>Malvoideae</taxon>
        <taxon>Gossypium</taxon>
    </lineage>
</organism>
<sequence>MPSGSKKRKAAKKNKEQAAKNENSSTNNNPHGNDDSKSQDEGDTYGGDVGSPASQDDHDHHHRFNHREEERERAPSPVESHVTMEKYVDKVTRDAESREKCGLDDVENTHVAIQHVEHDKISSCTSSSDDESRASKKKSREEAYVFGTVMSAEALKVAGDETHGTEISTDKSGLNESEVKLLLSSDGISRVELEGNEGQVFSYSSSPPAEASNVTEKTQDSEPRDHSKKQPLVASTPPTVQTTSFLSCCGLFDVLTEPFFHGDLIDKGIK</sequence>
<feature type="region of interest" description="Disordered" evidence="1">
    <location>
        <begin position="1"/>
        <end position="100"/>
    </location>
</feature>
<dbReference type="PANTHER" id="PTHR37187">
    <property type="entry name" value="EXPRESSED PROTEIN"/>
    <property type="match status" value="1"/>
</dbReference>
<evidence type="ECO:0000256" key="1">
    <source>
        <dbReference type="SAM" id="MobiDB-lite"/>
    </source>
</evidence>
<proteinExistence type="predicted"/>
<accession>A0A2P5W6D8</accession>
<protein>
    <submittedName>
        <fullName evidence="2">Uncharacterized protein</fullName>
    </submittedName>
</protein>
<feature type="region of interest" description="Disordered" evidence="1">
    <location>
        <begin position="199"/>
        <end position="240"/>
    </location>
</feature>
<feature type="compositionally biased region" description="Polar residues" evidence="1">
    <location>
        <begin position="199"/>
        <end position="216"/>
    </location>
</feature>
<feature type="compositionally biased region" description="Basic residues" evidence="1">
    <location>
        <begin position="1"/>
        <end position="12"/>
    </location>
</feature>
<feature type="compositionally biased region" description="Basic and acidic residues" evidence="1">
    <location>
        <begin position="130"/>
        <end position="141"/>
    </location>
</feature>